<keyword evidence="4" id="KW-1185">Reference proteome</keyword>
<accession>A0A178I2Q3</accession>
<dbReference type="Proteomes" id="UP000078389">
    <property type="component" value="Unassembled WGS sequence"/>
</dbReference>
<feature type="transmembrane region" description="Helical" evidence="2">
    <location>
        <begin position="7"/>
        <end position="29"/>
    </location>
</feature>
<dbReference type="Pfam" id="PF01809">
    <property type="entry name" value="YidD"/>
    <property type="match status" value="1"/>
</dbReference>
<name>A0A178I2Q3_9HYPH</name>
<comment type="subcellular location">
    <subcellularLocation>
        <location evidence="1">Cell membrane</location>
        <topology evidence="1">Peripheral membrane protein</topology>
        <orientation evidence="1">Cytoplasmic side</orientation>
    </subcellularLocation>
</comment>
<comment type="function">
    <text evidence="1">Could be involved in insertion of integral membrane proteins into the membrane.</text>
</comment>
<dbReference type="EMBL" id="LVVY01000068">
    <property type="protein sequence ID" value="OAM78556.1"/>
    <property type="molecule type" value="Genomic_DNA"/>
</dbReference>
<dbReference type="PANTHER" id="PTHR33383">
    <property type="entry name" value="MEMBRANE PROTEIN INSERTION EFFICIENCY FACTOR-RELATED"/>
    <property type="match status" value="1"/>
</dbReference>
<dbReference type="HAMAP" id="MF_00386">
    <property type="entry name" value="UPF0161_YidD"/>
    <property type="match status" value="1"/>
</dbReference>
<gene>
    <name evidence="3" type="ORF">A3840_05515</name>
</gene>
<comment type="caution">
    <text evidence="3">The sequence shown here is derived from an EMBL/GenBank/DDBJ whole genome shotgun (WGS) entry which is preliminary data.</text>
</comment>
<comment type="similarity">
    <text evidence="1">Belongs to the UPF0161 family.</text>
</comment>
<sequence length="110" mass="13057">MDRVMSLFWRVVDFPFKVAAIFLITLYRYTLSAFTGRTCRHLPTCSEFTRDAIWTFGFWPGGWMGLARLWRCRPGGTHGYDPVPEKLPEAGRWYLPWRYGQWRGEKHDHA</sequence>
<evidence type="ECO:0000313" key="4">
    <source>
        <dbReference type="Proteomes" id="UP000078389"/>
    </source>
</evidence>
<dbReference type="NCBIfam" id="TIGR00278">
    <property type="entry name" value="membrane protein insertion efficiency factor YidD"/>
    <property type="match status" value="1"/>
</dbReference>
<dbReference type="InterPro" id="IPR002696">
    <property type="entry name" value="Membr_insert_effic_factor_YidD"/>
</dbReference>
<keyword evidence="1 2" id="KW-0472">Membrane</keyword>
<evidence type="ECO:0000256" key="2">
    <source>
        <dbReference type="SAM" id="Phobius"/>
    </source>
</evidence>
<dbReference type="PANTHER" id="PTHR33383:SF1">
    <property type="entry name" value="MEMBRANE PROTEIN INSERTION EFFICIENCY FACTOR-RELATED"/>
    <property type="match status" value="1"/>
</dbReference>
<reference evidence="3 4" key="1">
    <citation type="submission" date="2016-03" db="EMBL/GenBank/DDBJ databases">
        <title>Genome sequencing of Devosia sp. S37.</title>
        <authorList>
            <person name="Mohd Nor M."/>
        </authorList>
    </citation>
    <scope>NUCLEOTIDE SEQUENCE [LARGE SCALE GENOMIC DNA]</scope>
    <source>
        <strain evidence="3 4">S37</strain>
    </source>
</reference>
<evidence type="ECO:0000256" key="1">
    <source>
        <dbReference type="HAMAP-Rule" id="MF_00386"/>
    </source>
</evidence>
<dbReference type="GO" id="GO:0005886">
    <property type="term" value="C:plasma membrane"/>
    <property type="evidence" value="ECO:0007669"/>
    <property type="project" value="UniProtKB-SubCell"/>
</dbReference>
<proteinExistence type="inferred from homology"/>
<keyword evidence="2" id="KW-1133">Transmembrane helix</keyword>
<protein>
    <recommendedName>
        <fullName evidence="1">Putative membrane protein insertion efficiency factor</fullName>
    </recommendedName>
</protein>
<keyword evidence="1" id="KW-1003">Cell membrane</keyword>
<evidence type="ECO:0000313" key="3">
    <source>
        <dbReference type="EMBL" id="OAM78556.1"/>
    </source>
</evidence>
<dbReference type="STRING" id="1770058.A3840_05515"/>
<organism evidence="3 4">
    <name type="scientific">Devosia elaeis</name>
    <dbReference type="NCBI Taxonomy" id="1770058"/>
    <lineage>
        <taxon>Bacteria</taxon>
        <taxon>Pseudomonadati</taxon>
        <taxon>Pseudomonadota</taxon>
        <taxon>Alphaproteobacteria</taxon>
        <taxon>Hyphomicrobiales</taxon>
        <taxon>Devosiaceae</taxon>
        <taxon>Devosia</taxon>
    </lineage>
</organism>
<keyword evidence="2" id="KW-0812">Transmembrane</keyword>
<dbReference type="OrthoDB" id="9801753at2"/>
<dbReference type="AlphaFoldDB" id="A0A178I2Q3"/>
<dbReference type="SMART" id="SM01234">
    <property type="entry name" value="Haemolytic"/>
    <property type="match status" value="1"/>
</dbReference>